<evidence type="ECO:0000256" key="2">
    <source>
        <dbReference type="ARBA" id="ARBA00022525"/>
    </source>
</evidence>
<evidence type="ECO:0000256" key="4">
    <source>
        <dbReference type="ARBA" id="ARBA00022729"/>
    </source>
</evidence>
<dbReference type="InterPro" id="IPR051333">
    <property type="entry name" value="CLIP_Serine_Protease"/>
</dbReference>
<dbReference type="GO" id="GO:0004252">
    <property type="term" value="F:serine-type endopeptidase activity"/>
    <property type="evidence" value="ECO:0007669"/>
    <property type="project" value="InterPro"/>
</dbReference>
<feature type="compositionally biased region" description="Acidic residues" evidence="9">
    <location>
        <begin position="246"/>
        <end position="256"/>
    </location>
</feature>
<dbReference type="GO" id="GO:0005576">
    <property type="term" value="C:extracellular region"/>
    <property type="evidence" value="ECO:0007669"/>
    <property type="project" value="UniProtKB-SubCell"/>
</dbReference>
<gene>
    <name evidence="12" type="ORF">CEUTPL_LOCUS10894</name>
</gene>
<dbReference type="SUPFAM" id="SSF50494">
    <property type="entry name" value="Trypsin-like serine proteases"/>
    <property type="match status" value="1"/>
</dbReference>
<dbReference type="InterPro" id="IPR001314">
    <property type="entry name" value="Peptidase_S1A"/>
</dbReference>
<keyword evidence="7" id="KW-0865">Zymogen</keyword>
<dbReference type="InterPro" id="IPR018114">
    <property type="entry name" value="TRYPSIN_HIS"/>
</dbReference>
<keyword evidence="8" id="KW-1015">Disulfide bond</keyword>
<dbReference type="CDD" id="cd00190">
    <property type="entry name" value="Tryp_SPc"/>
    <property type="match status" value="1"/>
</dbReference>
<feature type="region of interest" description="Disordered" evidence="9">
    <location>
        <begin position="136"/>
        <end position="281"/>
    </location>
</feature>
<name>A0A9N9MT42_9CUCU</name>
<evidence type="ECO:0000256" key="3">
    <source>
        <dbReference type="ARBA" id="ARBA00022670"/>
    </source>
</evidence>
<evidence type="ECO:0000256" key="5">
    <source>
        <dbReference type="ARBA" id="ARBA00022801"/>
    </source>
</evidence>
<feature type="compositionally biased region" description="Polar residues" evidence="9">
    <location>
        <begin position="227"/>
        <end position="244"/>
    </location>
</feature>
<evidence type="ECO:0000256" key="9">
    <source>
        <dbReference type="SAM" id="MobiDB-lite"/>
    </source>
</evidence>
<dbReference type="InterPro" id="IPR031986">
    <property type="entry name" value="GD_N"/>
</dbReference>
<dbReference type="SMART" id="SM00020">
    <property type="entry name" value="Tryp_SPc"/>
    <property type="match status" value="1"/>
</dbReference>
<organism evidence="12 13">
    <name type="scientific">Ceutorhynchus assimilis</name>
    <name type="common">cabbage seed weevil</name>
    <dbReference type="NCBI Taxonomy" id="467358"/>
    <lineage>
        <taxon>Eukaryota</taxon>
        <taxon>Metazoa</taxon>
        <taxon>Ecdysozoa</taxon>
        <taxon>Arthropoda</taxon>
        <taxon>Hexapoda</taxon>
        <taxon>Insecta</taxon>
        <taxon>Pterygota</taxon>
        <taxon>Neoptera</taxon>
        <taxon>Endopterygota</taxon>
        <taxon>Coleoptera</taxon>
        <taxon>Polyphaga</taxon>
        <taxon>Cucujiformia</taxon>
        <taxon>Curculionidae</taxon>
        <taxon>Ceutorhynchinae</taxon>
        <taxon>Ceutorhynchus</taxon>
    </lineage>
</organism>
<evidence type="ECO:0000256" key="1">
    <source>
        <dbReference type="ARBA" id="ARBA00004613"/>
    </source>
</evidence>
<proteinExistence type="predicted"/>
<dbReference type="AlphaFoldDB" id="A0A9N9MT42"/>
<evidence type="ECO:0000256" key="8">
    <source>
        <dbReference type="ARBA" id="ARBA00023157"/>
    </source>
</evidence>
<keyword evidence="6" id="KW-0720">Serine protease</keyword>
<evidence type="ECO:0000313" key="13">
    <source>
        <dbReference type="Proteomes" id="UP001152799"/>
    </source>
</evidence>
<evidence type="ECO:0000259" key="11">
    <source>
        <dbReference type="PROSITE" id="PS50240"/>
    </source>
</evidence>
<feature type="compositionally biased region" description="Low complexity" evidence="9">
    <location>
        <begin position="171"/>
        <end position="189"/>
    </location>
</feature>
<feature type="compositionally biased region" description="Basic and acidic residues" evidence="9">
    <location>
        <begin position="191"/>
        <end position="201"/>
    </location>
</feature>
<evidence type="ECO:0000256" key="10">
    <source>
        <dbReference type="SAM" id="SignalP"/>
    </source>
</evidence>
<keyword evidence="13" id="KW-1185">Reference proteome</keyword>
<dbReference type="InterPro" id="IPR009003">
    <property type="entry name" value="Peptidase_S1_PA"/>
</dbReference>
<dbReference type="Pfam" id="PF00089">
    <property type="entry name" value="Trypsin"/>
    <property type="match status" value="1"/>
</dbReference>
<feature type="signal peptide" evidence="10">
    <location>
        <begin position="1"/>
        <end position="18"/>
    </location>
</feature>
<dbReference type="InterPro" id="IPR001254">
    <property type="entry name" value="Trypsin_dom"/>
</dbReference>
<keyword evidence="4 10" id="KW-0732">Signal</keyword>
<dbReference type="PROSITE" id="PS50240">
    <property type="entry name" value="TRYPSIN_DOM"/>
    <property type="match status" value="1"/>
</dbReference>
<evidence type="ECO:0000256" key="6">
    <source>
        <dbReference type="ARBA" id="ARBA00022825"/>
    </source>
</evidence>
<dbReference type="PANTHER" id="PTHR24260">
    <property type="match status" value="1"/>
</dbReference>
<dbReference type="PANTHER" id="PTHR24260:SF143">
    <property type="entry name" value="SERINE PROTEASE GD-LIKE PROTEIN"/>
    <property type="match status" value="1"/>
</dbReference>
<feature type="compositionally biased region" description="Polar residues" evidence="9">
    <location>
        <begin position="149"/>
        <end position="167"/>
    </location>
</feature>
<evidence type="ECO:0000256" key="7">
    <source>
        <dbReference type="ARBA" id="ARBA00023145"/>
    </source>
</evidence>
<reference evidence="12" key="1">
    <citation type="submission" date="2022-01" db="EMBL/GenBank/DDBJ databases">
        <authorList>
            <person name="King R."/>
        </authorList>
    </citation>
    <scope>NUCLEOTIDE SEQUENCE</scope>
</reference>
<comment type="subcellular location">
    <subcellularLocation>
        <location evidence="1">Secreted</location>
    </subcellularLocation>
</comment>
<dbReference type="Pfam" id="PF16030">
    <property type="entry name" value="GD_N"/>
    <property type="match status" value="1"/>
</dbReference>
<accession>A0A9N9MT42</accession>
<keyword evidence="2" id="KW-0964">Secreted</keyword>
<dbReference type="Gene3D" id="2.40.10.10">
    <property type="entry name" value="Trypsin-like serine proteases"/>
    <property type="match status" value="1"/>
</dbReference>
<dbReference type="FunFam" id="2.40.10.10:FF:000146">
    <property type="entry name" value="Serine protease 53"/>
    <property type="match status" value="1"/>
</dbReference>
<feature type="domain" description="Peptidase S1" evidence="11">
    <location>
        <begin position="296"/>
        <end position="556"/>
    </location>
</feature>
<dbReference type="EMBL" id="OU892282">
    <property type="protein sequence ID" value="CAG9770441.1"/>
    <property type="molecule type" value="Genomic_DNA"/>
</dbReference>
<protein>
    <recommendedName>
        <fullName evidence="11">Peptidase S1 domain-containing protein</fullName>
    </recommendedName>
</protein>
<keyword evidence="3" id="KW-0645">Protease</keyword>
<evidence type="ECO:0000313" key="12">
    <source>
        <dbReference type="EMBL" id="CAG9770441.1"/>
    </source>
</evidence>
<dbReference type="PRINTS" id="PR00722">
    <property type="entry name" value="CHYMOTRYPSIN"/>
</dbReference>
<sequence>MLVRIITLYSLVISIVYGQVISQLKSPCPEVFKYEQRSAEQPDRWFGVVTVGTDEDLEGVWLKIVMDRKVDLLGNWFAEAVSKDNIEFSIRNSQYKLEAGPPVLIRFFVKYNVAGVVPTVKKILLNGKTICPIPRSEPTKPVLHITVEKPNTSSETSENYYNQPSHNYNDHSYNQNNEQSYNQNNQQSHNHNRETDVDNDRFPNSQEVSLSSKATTHRPMVTRTTDRPYSTSTQQSQNRPLSNIDNDNDDDDDDFYQGDFPTLITSKRPNSRPTPMPIPRRSAQCGTVLQRPTPLISHGQETTPGQWPWHVALYLNLARVATVTELKYTCGGTLISASHVITAAHCVTKQKSSAPARKEKLVIYLGKHNLENFGSEMQIRQIDEILVHPNFSSTTYYNDIAILKLNSPAEINDYVRPCCLWEGETNIERLVGQRGTVVGWGYNESGELSKNLMQTELPIVSTATCLFSNRNFFSQFMTNENFCVGFRNDTAVCNGDSGGGMVFKRPGTSGENTIWQLRGLVSLGVVKQTQTICDPKQYSIFTDVAKYLSWIKDNIY</sequence>
<dbReference type="InterPro" id="IPR043504">
    <property type="entry name" value="Peptidase_S1_PA_chymotrypsin"/>
</dbReference>
<dbReference type="Proteomes" id="UP001152799">
    <property type="component" value="Chromosome 6"/>
</dbReference>
<keyword evidence="5" id="KW-0378">Hydrolase</keyword>
<dbReference type="GO" id="GO:0006508">
    <property type="term" value="P:proteolysis"/>
    <property type="evidence" value="ECO:0007669"/>
    <property type="project" value="UniProtKB-KW"/>
</dbReference>
<dbReference type="PROSITE" id="PS00134">
    <property type="entry name" value="TRYPSIN_HIS"/>
    <property type="match status" value="1"/>
</dbReference>
<feature type="compositionally biased region" description="Polar residues" evidence="9">
    <location>
        <begin position="202"/>
        <end position="214"/>
    </location>
</feature>
<dbReference type="OrthoDB" id="6147874at2759"/>
<feature type="chain" id="PRO_5040196916" description="Peptidase S1 domain-containing protein" evidence="10">
    <location>
        <begin position="19"/>
        <end position="556"/>
    </location>
</feature>